<proteinExistence type="predicted"/>
<reference evidence="1 2" key="1">
    <citation type="journal article" date="2019" name="Commun. Biol.">
        <title>The bagworm genome reveals a unique fibroin gene that provides high tensile strength.</title>
        <authorList>
            <person name="Kono N."/>
            <person name="Nakamura H."/>
            <person name="Ohtoshi R."/>
            <person name="Tomita M."/>
            <person name="Numata K."/>
            <person name="Arakawa K."/>
        </authorList>
    </citation>
    <scope>NUCLEOTIDE SEQUENCE [LARGE SCALE GENOMIC DNA]</scope>
</reference>
<dbReference type="OrthoDB" id="10068564at2759"/>
<sequence length="106" mass="12343">MRGPIAFIGRSASDPAGGRRISREIRQRASSAIRSETEINRIYQRPTRRNRNKSPPLDELYDAEIILDVKDYDKIQKEKGKEYGDRKRRAIDFNLGEGDEVYKKNM</sequence>
<keyword evidence="2" id="KW-1185">Reference proteome</keyword>
<comment type="caution">
    <text evidence="1">The sequence shown here is derived from an EMBL/GenBank/DDBJ whole genome shotgun (WGS) entry which is preliminary data.</text>
</comment>
<protein>
    <submittedName>
        <fullName evidence="1">Uncharacterized protein</fullName>
    </submittedName>
</protein>
<evidence type="ECO:0000313" key="2">
    <source>
        <dbReference type="Proteomes" id="UP000299102"/>
    </source>
</evidence>
<dbReference type="AlphaFoldDB" id="A0A4C1SEA7"/>
<gene>
    <name evidence="1" type="ORF">EVAR_793_1</name>
</gene>
<dbReference type="Proteomes" id="UP000299102">
    <property type="component" value="Unassembled WGS sequence"/>
</dbReference>
<evidence type="ECO:0000313" key="1">
    <source>
        <dbReference type="EMBL" id="GBO99696.1"/>
    </source>
</evidence>
<organism evidence="1 2">
    <name type="scientific">Eumeta variegata</name>
    <name type="common">Bagworm moth</name>
    <name type="synonym">Eumeta japonica</name>
    <dbReference type="NCBI Taxonomy" id="151549"/>
    <lineage>
        <taxon>Eukaryota</taxon>
        <taxon>Metazoa</taxon>
        <taxon>Ecdysozoa</taxon>
        <taxon>Arthropoda</taxon>
        <taxon>Hexapoda</taxon>
        <taxon>Insecta</taxon>
        <taxon>Pterygota</taxon>
        <taxon>Neoptera</taxon>
        <taxon>Endopterygota</taxon>
        <taxon>Lepidoptera</taxon>
        <taxon>Glossata</taxon>
        <taxon>Ditrysia</taxon>
        <taxon>Tineoidea</taxon>
        <taxon>Psychidae</taxon>
        <taxon>Oiketicinae</taxon>
        <taxon>Eumeta</taxon>
    </lineage>
</organism>
<name>A0A4C1SEA7_EUMVA</name>
<accession>A0A4C1SEA7</accession>
<dbReference type="EMBL" id="BGZK01000003">
    <property type="protein sequence ID" value="GBO99696.1"/>
    <property type="molecule type" value="Genomic_DNA"/>
</dbReference>